<name>A0A2X0LDB0_9BASI</name>
<protein>
    <submittedName>
        <fullName evidence="1">BZ3500_MvSof-1268-A1-R1_Chr7-1g09239 protein</fullName>
    </submittedName>
</protein>
<evidence type="ECO:0000313" key="1">
    <source>
        <dbReference type="EMBL" id="SDA03060.1"/>
    </source>
</evidence>
<keyword evidence="2" id="KW-1185">Reference proteome</keyword>
<proteinExistence type="predicted"/>
<sequence>MTGLLSSTALFFNHHRTDQQKSVPSVTVNGLSRASLRASPAAGTAGKGTGARAVTVSAKQLRSECKGAFLTEYDAFIGVLNSPKHSLTALHTSWKYRLMALTLRQRELEHVESSGSTICWAGRISDLPHLRSARVEAEFVVRQLLLAIAELAGSAKVYPSALSELPYPIPQPPKESNYDAIAERPPQVSAQEHGNVAPAYDLAVIEQDLLLAFTPLQDDRSADEHTKTVYTTSYEAY</sequence>
<dbReference type="AlphaFoldDB" id="A0A2X0LDB0"/>
<organism evidence="1 2">
    <name type="scientific">Microbotryum saponariae</name>
    <dbReference type="NCBI Taxonomy" id="289078"/>
    <lineage>
        <taxon>Eukaryota</taxon>
        <taxon>Fungi</taxon>
        <taxon>Dikarya</taxon>
        <taxon>Basidiomycota</taxon>
        <taxon>Pucciniomycotina</taxon>
        <taxon>Microbotryomycetes</taxon>
        <taxon>Microbotryales</taxon>
        <taxon>Microbotryaceae</taxon>
        <taxon>Microbotryum</taxon>
    </lineage>
</organism>
<dbReference type="EMBL" id="FMWP01000127">
    <property type="protein sequence ID" value="SDA03060.1"/>
    <property type="molecule type" value="Genomic_DNA"/>
</dbReference>
<evidence type="ECO:0000313" key="2">
    <source>
        <dbReference type="Proteomes" id="UP000249723"/>
    </source>
</evidence>
<reference evidence="2" key="1">
    <citation type="submission" date="2016-10" db="EMBL/GenBank/DDBJ databases">
        <authorList>
            <person name="Jeantristanb JTB J.-T."/>
            <person name="Ricardo R."/>
        </authorList>
    </citation>
    <scope>NUCLEOTIDE SEQUENCE [LARGE SCALE GENOMIC DNA]</scope>
</reference>
<gene>
    <name evidence="1" type="ORF">BZ3500_MVSOF-1268-A1-R1_CHR7-1G09239</name>
</gene>
<dbReference type="Proteomes" id="UP000249723">
    <property type="component" value="Unassembled WGS sequence"/>
</dbReference>
<dbReference type="OrthoDB" id="2537070at2759"/>
<accession>A0A2X0LDB0</accession>